<dbReference type="Gene3D" id="3.80.10.10">
    <property type="entry name" value="Ribonuclease Inhibitor"/>
    <property type="match status" value="1"/>
</dbReference>
<dbReference type="InterPro" id="IPR056845">
    <property type="entry name" value="LRR_Zer-1"/>
</dbReference>
<protein>
    <submittedName>
        <fullName evidence="8">Zyg-11 family member, cell cycle regulator</fullName>
    </submittedName>
</protein>
<feature type="region of interest" description="Disordered" evidence="5">
    <location>
        <begin position="701"/>
        <end position="720"/>
    </location>
</feature>
<organism evidence="8 9">
    <name type="scientific">Amphilophus citrinellus</name>
    <name type="common">Midas cichlid</name>
    <name type="synonym">Cichlasoma citrinellum</name>
    <dbReference type="NCBI Taxonomy" id="61819"/>
    <lineage>
        <taxon>Eukaryota</taxon>
        <taxon>Metazoa</taxon>
        <taxon>Chordata</taxon>
        <taxon>Craniata</taxon>
        <taxon>Vertebrata</taxon>
        <taxon>Euteleostomi</taxon>
        <taxon>Actinopterygii</taxon>
        <taxon>Neopterygii</taxon>
        <taxon>Teleostei</taxon>
        <taxon>Neoteleostei</taxon>
        <taxon>Acanthomorphata</taxon>
        <taxon>Ovalentaria</taxon>
        <taxon>Cichlomorphae</taxon>
        <taxon>Cichliformes</taxon>
        <taxon>Cichlidae</taxon>
        <taxon>New World cichlids</taxon>
        <taxon>Cichlasomatinae</taxon>
        <taxon>Heroini</taxon>
        <taxon>Amphilophus</taxon>
    </lineage>
</organism>
<reference evidence="8" key="1">
    <citation type="submission" date="2025-08" db="UniProtKB">
        <authorList>
            <consortium name="Ensembl"/>
        </authorList>
    </citation>
    <scope>IDENTIFICATION</scope>
</reference>
<evidence type="ECO:0000256" key="4">
    <source>
        <dbReference type="ARBA" id="ARBA00022786"/>
    </source>
</evidence>
<dbReference type="Proteomes" id="UP000261340">
    <property type="component" value="Unplaced"/>
</dbReference>
<dbReference type="InterPro" id="IPR051341">
    <property type="entry name" value="Zyg-11_UBL_adapter"/>
</dbReference>
<feature type="domain" description="Zer-1-like leucine-rich repeats region" evidence="7">
    <location>
        <begin position="159"/>
        <end position="251"/>
    </location>
</feature>
<dbReference type="PANTHER" id="PTHR12904:SF22">
    <property type="entry name" value="ZYG-11 FAMILY MEMBER B, CELL CYCLE REGULATOR"/>
    <property type="match status" value="1"/>
</dbReference>
<dbReference type="GeneTree" id="ENSGT00530000063187"/>
<evidence type="ECO:0000256" key="3">
    <source>
        <dbReference type="ARBA" id="ARBA00022737"/>
    </source>
</evidence>
<evidence type="ECO:0000259" key="7">
    <source>
        <dbReference type="Pfam" id="PF25013"/>
    </source>
</evidence>
<dbReference type="AlphaFoldDB" id="A0A3Q0RIS0"/>
<keyword evidence="3" id="KW-0677">Repeat</keyword>
<dbReference type="GO" id="GO:0031462">
    <property type="term" value="C:Cul2-RING ubiquitin ligase complex"/>
    <property type="evidence" value="ECO:0007669"/>
    <property type="project" value="TreeGrafter"/>
</dbReference>
<dbReference type="InterPro" id="IPR016024">
    <property type="entry name" value="ARM-type_fold"/>
</dbReference>
<dbReference type="InterPro" id="IPR032675">
    <property type="entry name" value="LRR_dom_sf"/>
</dbReference>
<evidence type="ECO:0000259" key="6">
    <source>
        <dbReference type="Pfam" id="PF22964"/>
    </source>
</evidence>
<dbReference type="STRING" id="61819.ENSACIP00000010237"/>
<evidence type="ECO:0000256" key="1">
    <source>
        <dbReference type="ARBA" id="ARBA00009420"/>
    </source>
</evidence>
<evidence type="ECO:0000313" key="9">
    <source>
        <dbReference type="Proteomes" id="UP000261340"/>
    </source>
</evidence>
<dbReference type="Pfam" id="PF22964">
    <property type="entry name" value="ZER1-like_2nd"/>
    <property type="match status" value="1"/>
</dbReference>
<accession>A0A3Q0RIS0</accession>
<evidence type="ECO:0000313" key="8">
    <source>
        <dbReference type="Ensembl" id="ENSACIP00000010237.1"/>
    </source>
</evidence>
<dbReference type="Gene3D" id="1.25.10.10">
    <property type="entry name" value="Leucine-rich Repeat Variant"/>
    <property type="match status" value="1"/>
</dbReference>
<sequence>QNLECFCVKRPDGSFCFREAVLFPQELADQLLAKMATEGLLNDSTVGVFRNCEYLRLRRACIRTARISAEAFQKALCPHRLLELDAARVNADLTIPDILQGLATNKYCQESLQRLVLTGLTMSSLEEPIWYRFSALQGLRSLSLANVDFYDSGLVDVCSLPRLESLDLSNTSVTNLSPLLGLKERLRSLTLHQLKRLEMSTAQLLGVIGQLNVLQHLDISDDKQFTSDVARQLLGQPGILPALVSLDVSGRKQVTDAAVKAFVEERPGMTFVGLLATDAGFSDFLSGEGNLKVTGEANETQICEALRRYSEREGFVREALFHLFSLTHVMEKPRPDILKLVVLGMKNHPSTLNVQLAASACVFNLTKQDLAAGMPVRLLSTVTQLLLEAMRTFPNHQQLQKNCLLSLCSDRILQEVPFNRFEAAKLVMQWLCNHEDQNMQRMAVAIISILAAKVHLVLQDFHYKCILSALQQLLHIVRQKATQGVVDATLKFTLSALWNLTDESPTTCRHFIENQGLDLFIKVLESFPNESSIQQKVLGLLNNIAEVGELHVELMVQGFLDHIRNLLHSPEVEVSYFAAGILAHLTSRGEEAWTLSHSLRSSLLEQLHAVIMKWPPPECEMVAYRSFNPFFPLLECFHTPGVQLWAAWAMQHVCSKNASRYCSMLLEEGGLQQLEHVHKHPQTHRDVRLLAESILESLQRHRARTGQPLHTHTSRRPPPQ</sequence>
<comment type="similarity">
    <text evidence="1">Belongs to the zyg-11 family.</text>
</comment>
<dbReference type="InterPro" id="IPR001611">
    <property type="entry name" value="Leu-rich_rpt"/>
</dbReference>
<proteinExistence type="inferred from homology"/>
<dbReference type="FunFam" id="3.80.10.10:FF:000353">
    <property type="entry name" value="Zyg-11 family member B, cell cycle regulator"/>
    <property type="match status" value="1"/>
</dbReference>
<dbReference type="InterPro" id="IPR055142">
    <property type="entry name" value="ZER1-like_C"/>
</dbReference>
<reference evidence="8" key="2">
    <citation type="submission" date="2025-09" db="UniProtKB">
        <authorList>
            <consortium name="Ensembl"/>
        </authorList>
    </citation>
    <scope>IDENTIFICATION</scope>
</reference>
<dbReference type="GO" id="GO:1904888">
    <property type="term" value="P:cranial skeletal system development"/>
    <property type="evidence" value="ECO:0007669"/>
    <property type="project" value="Ensembl"/>
</dbReference>
<dbReference type="Pfam" id="PF25013">
    <property type="entry name" value="LRR_Zer-1"/>
    <property type="match status" value="1"/>
</dbReference>
<dbReference type="InterPro" id="IPR011989">
    <property type="entry name" value="ARM-like"/>
</dbReference>
<dbReference type="FunFam" id="1.25.10.10:FF:000086">
    <property type="entry name" value="protein zyg-11 homolog B isoform X2"/>
    <property type="match status" value="1"/>
</dbReference>
<feature type="domain" description="Protein zer-1 homolog-like C-terminal" evidence="6">
    <location>
        <begin position="344"/>
        <end position="699"/>
    </location>
</feature>
<keyword evidence="2" id="KW-0433">Leucine-rich repeat</keyword>
<name>A0A3Q0RIS0_AMPCI</name>
<dbReference type="PROSITE" id="PS51450">
    <property type="entry name" value="LRR"/>
    <property type="match status" value="1"/>
</dbReference>
<dbReference type="Ensembl" id="ENSACIT00000010533.1">
    <property type="protein sequence ID" value="ENSACIP00000010237.1"/>
    <property type="gene ID" value="ENSACIG00000007997.1"/>
</dbReference>
<evidence type="ECO:0000256" key="2">
    <source>
        <dbReference type="ARBA" id="ARBA00022614"/>
    </source>
</evidence>
<keyword evidence="9" id="KW-1185">Reference proteome</keyword>
<dbReference type="PANTHER" id="PTHR12904">
    <property type="match status" value="1"/>
</dbReference>
<dbReference type="OMA" id="AYRSFHP"/>
<evidence type="ECO:0000256" key="5">
    <source>
        <dbReference type="SAM" id="MobiDB-lite"/>
    </source>
</evidence>
<dbReference type="SUPFAM" id="SSF52047">
    <property type="entry name" value="RNI-like"/>
    <property type="match status" value="1"/>
</dbReference>
<keyword evidence="4" id="KW-0833">Ubl conjugation pathway</keyword>
<dbReference type="GO" id="GO:0030903">
    <property type="term" value="P:notochord development"/>
    <property type="evidence" value="ECO:0007669"/>
    <property type="project" value="Ensembl"/>
</dbReference>
<dbReference type="SUPFAM" id="SSF48371">
    <property type="entry name" value="ARM repeat"/>
    <property type="match status" value="1"/>
</dbReference>